<protein>
    <submittedName>
        <fullName evidence="2">Low molecular weight T-cell antigen TB8.4</fullName>
    </submittedName>
</protein>
<evidence type="ECO:0000313" key="2">
    <source>
        <dbReference type="EMBL" id="SPM41314.1"/>
    </source>
</evidence>
<dbReference type="AlphaFoldDB" id="A0A2U3PC17"/>
<evidence type="ECO:0000313" key="3">
    <source>
        <dbReference type="Proteomes" id="UP000240424"/>
    </source>
</evidence>
<name>A0A2U3PC17_9MYCO</name>
<accession>A0A2U3PC17</accession>
<keyword evidence="1" id="KW-0732">Signal</keyword>
<dbReference type="RefSeq" id="WP_077079952.1">
    <property type="nucleotide sequence ID" value="NZ_FUEZ01000004.1"/>
</dbReference>
<dbReference type="InterPro" id="IPR032407">
    <property type="entry name" value="MHB"/>
</dbReference>
<dbReference type="InterPro" id="IPR016572">
    <property type="entry name" value="UCP010611"/>
</dbReference>
<dbReference type="GO" id="GO:0020037">
    <property type="term" value="F:heme binding"/>
    <property type="evidence" value="ECO:0007669"/>
    <property type="project" value="InterPro"/>
</dbReference>
<keyword evidence="3" id="KW-1185">Reference proteome</keyword>
<dbReference type="NCBIfam" id="TIGR04529">
    <property type="entry name" value="MTB_hemophore"/>
    <property type="match status" value="1"/>
</dbReference>
<proteinExistence type="predicted"/>
<evidence type="ECO:0000256" key="1">
    <source>
        <dbReference type="SAM" id="SignalP"/>
    </source>
</evidence>
<dbReference type="EMBL" id="FUEZ01000004">
    <property type="protein sequence ID" value="SPM41314.1"/>
    <property type="molecule type" value="Genomic_DNA"/>
</dbReference>
<gene>
    <name evidence="2" type="ORF">MNAB215_3519</name>
</gene>
<organism evidence="2 3">
    <name type="scientific">Mycobacterium numidiamassiliense</name>
    <dbReference type="NCBI Taxonomy" id="1841861"/>
    <lineage>
        <taxon>Bacteria</taxon>
        <taxon>Bacillati</taxon>
        <taxon>Actinomycetota</taxon>
        <taxon>Actinomycetes</taxon>
        <taxon>Mycobacteriales</taxon>
        <taxon>Mycobacteriaceae</taxon>
        <taxon>Mycobacterium</taxon>
    </lineage>
</organism>
<dbReference type="OrthoDB" id="4563701at2"/>
<feature type="signal peptide" evidence="1">
    <location>
        <begin position="1"/>
        <end position="29"/>
    </location>
</feature>
<feature type="chain" id="PRO_5015781528" evidence="1">
    <location>
        <begin position="30"/>
        <end position="111"/>
    </location>
</feature>
<dbReference type="Proteomes" id="UP000240424">
    <property type="component" value="Unassembled WGS sequence"/>
</dbReference>
<dbReference type="PIRSF" id="PIRSF010611">
    <property type="entry name" value="UCP010611"/>
    <property type="match status" value="1"/>
</dbReference>
<sequence length="111" mass="11534">MVRLSLAKLAAGVGAAAWALTASTGVASADPMDAIINTTCNYGQVMAALNATDPDAAVKLNSSPMAQSYIRQFLASPPPKRAQMAQQVQAMPAAAQYFNTIGNVAQVCQNY</sequence>
<reference evidence="2 3" key="1">
    <citation type="submission" date="2017-01" db="EMBL/GenBank/DDBJ databases">
        <authorList>
            <consortium name="Urmite Genomes"/>
        </authorList>
    </citation>
    <scope>NUCLEOTIDE SEQUENCE [LARGE SCALE GENOMIC DNA]</scope>
    <source>
        <strain evidence="2 3">AB215</strain>
    </source>
</reference>